<dbReference type="NCBIfam" id="TIGR02913">
    <property type="entry name" value="HAF_rpt"/>
    <property type="match status" value="1"/>
</dbReference>
<dbReference type="STRING" id="44577.ATY38_12030"/>
<dbReference type="InterPro" id="IPR014262">
    <property type="entry name" value="HAF_rpt"/>
</dbReference>
<organism evidence="2 3">
    <name type="scientific">Nitrosomonas ureae</name>
    <dbReference type="NCBI Taxonomy" id="44577"/>
    <lineage>
        <taxon>Bacteria</taxon>
        <taxon>Pseudomonadati</taxon>
        <taxon>Pseudomonadota</taxon>
        <taxon>Betaproteobacteria</taxon>
        <taxon>Nitrosomonadales</taxon>
        <taxon>Nitrosomonadaceae</taxon>
        <taxon>Nitrosomonas</taxon>
    </lineage>
</organism>
<dbReference type="RefSeq" id="WP_074721304.1">
    <property type="nucleotide sequence ID" value="NZ_FOFX01000027.1"/>
</dbReference>
<dbReference type="NCBIfam" id="TIGR02595">
    <property type="entry name" value="PEP_CTERM"/>
    <property type="match status" value="1"/>
</dbReference>
<evidence type="ECO:0000259" key="1">
    <source>
        <dbReference type="Pfam" id="PF07589"/>
    </source>
</evidence>
<dbReference type="Pfam" id="PF07589">
    <property type="entry name" value="PEP-CTERM"/>
    <property type="match status" value="1"/>
</dbReference>
<accession>A0A1H9E4S9</accession>
<dbReference type="InterPro" id="IPR013424">
    <property type="entry name" value="Ice-binding_C"/>
</dbReference>
<reference evidence="2 3" key="1">
    <citation type="submission" date="2016-10" db="EMBL/GenBank/DDBJ databases">
        <authorList>
            <person name="de Groot N.N."/>
        </authorList>
    </citation>
    <scope>NUCLEOTIDE SEQUENCE [LARGE SCALE GENOMIC DNA]</scope>
    <source>
        <strain evidence="2 3">Nm9</strain>
    </source>
</reference>
<protein>
    <submittedName>
        <fullName evidence="2">PEP-CTERM protein-sorting domain-containing protein</fullName>
    </submittedName>
</protein>
<evidence type="ECO:0000313" key="2">
    <source>
        <dbReference type="EMBL" id="SEQ20746.1"/>
    </source>
</evidence>
<evidence type="ECO:0000313" key="3">
    <source>
        <dbReference type="Proteomes" id="UP000181998"/>
    </source>
</evidence>
<gene>
    <name evidence="2" type="ORF">SAMN05421510_102736</name>
</gene>
<feature type="domain" description="Ice-binding protein C-terminal" evidence="1">
    <location>
        <begin position="331"/>
        <end position="353"/>
    </location>
</feature>
<dbReference type="EMBL" id="FOFX01000027">
    <property type="protein sequence ID" value="SEQ20746.1"/>
    <property type="molecule type" value="Genomic_DNA"/>
</dbReference>
<name>A0A1H9E4S9_9PROT</name>
<sequence>MKKIFIASFYATILLSAGLKADPKYEFISLNDLINDQNNSRAFIMDINDNGSILYSIDEGKSLLSSNILNGNIQIRLPDTFEAIAINNSEHVAGIVDIADTFSTPGYWNGKNVSQLGTLGGDKISVTDINNLNQIIGLSATVRTGELIEEHATLWDHGKVIDLGVINEGFASTAIAINDKSQIIGTSETKTIPHPFIWQNGVLSDLYPTLDSAFDINDEGQVLGSTAGHIVLWQNGSTKYLFDLPIPLSNMELNDSGVIIGTINGLEQTPFIYDNDNLYNLNSLLDPIYWDEGWRLISATHINNHGVITGLATNILTAEHISYILKPVSEVPEPSTWAMLLAGLGLFGFVGRRNETLI</sequence>
<dbReference type="AlphaFoldDB" id="A0A1H9E4S9"/>
<dbReference type="Proteomes" id="UP000181998">
    <property type="component" value="Unassembled WGS sequence"/>
</dbReference>
<proteinExistence type="predicted"/>